<evidence type="ECO:0000313" key="2">
    <source>
        <dbReference type="Proteomes" id="UP001162060"/>
    </source>
</evidence>
<sequence>MLAELKTFWSQQETGEEFSGTFQKVQDQVENLQQKSLKQPTG</sequence>
<reference evidence="1" key="1">
    <citation type="submission" date="2024-01" db="EMBL/GenBank/DDBJ databases">
        <authorList>
            <person name="Webb A."/>
        </authorList>
    </citation>
    <scope>NUCLEOTIDE SEQUENCE</scope>
    <source>
        <strain evidence="1">Pm1</strain>
    </source>
</reference>
<protein>
    <submittedName>
        <fullName evidence="1">Uncharacterized protein</fullName>
    </submittedName>
</protein>
<dbReference type="EMBL" id="CAKLBY020000195">
    <property type="protein sequence ID" value="CAK7933549.1"/>
    <property type="molecule type" value="Genomic_DNA"/>
</dbReference>
<organism evidence="1 2">
    <name type="scientific">Peronospora matthiolae</name>
    <dbReference type="NCBI Taxonomy" id="2874970"/>
    <lineage>
        <taxon>Eukaryota</taxon>
        <taxon>Sar</taxon>
        <taxon>Stramenopiles</taxon>
        <taxon>Oomycota</taxon>
        <taxon>Peronosporomycetes</taxon>
        <taxon>Peronosporales</taxon>
        <taxon>Peronosporaceae</taxon>
        <taxon>Peronospora</taxon>
    </lineage>
</organism>
<dbReference type="Proteomes" id="UP001162060">
    <property type="component" value="Unassembled WGS sequence"/>
</dbReference>
<dbReference type="AlphaFoldDB" id="A0AAV1UFZ7"/>
<gene>
    <name evidence="1" type="ORF">PM001_LOCUS18699</name>
</gene>
<comment type="caution">
    <text evidence="1">The sequence shown here is derived from an EMBL/GenBank/DDBJ whole genome shotgun (WGS) entry which is preliminary data.</text>
</comment>
<proteinExistence type="predicted"/>
<name>A0AAV1UFZ7_9STRA</name>
<accession>A0AAV1UFZ7</accession>
<evidence type="ECO:0000313" key="1">
    <source>
        <dbReference type="EMBL" id="CAK7933549.1"/>
    </source>
</evidence>